<dbReference type="RefSeq" id="WP_092115671.1">
    <property type="nucleotide sequence ID" value="NZ_FNTH01000001.1"/>
</dbReference>
<keyword evidence="9" id="KW-0282">Flagellum</keyword>
<dbReference type="AlphaFoldDB" id="A0A1H4UCQ1"/>
<keyword evidence="9" id="KW-0969">Cilium</keyword>
<evidence type="ECO:0000256" key="1">
    <source>
        <dbReference type="ARBA" id="ARBA00009764"/>
    </source>
</evidence>
<feature type="domain" description="Flagellar hook-associated protein 2 N-terminal" evidence="7">
    <location>
        <begin position="36"/>
        <end position="143"/>
    </location>
</feature>
<keyword evidence="9" id="KW-0966">Cell projection</keyword>
<accession>A0A1H4UCQ1</accession>
<comment type="subcellular location">
    <subcellularLocation>
        <location evidence="5">Secreted</location>
    </subcellularLocation>
    <subcellularLocation>
        <location evidence="5">Bacterial flagellum</location>
    </subcellularLocation>
</comment>
<dbReference type="EMBL" id="FNTH01000001">
    <property type="protein sequence ID" value="SEC66004.1"/>
    <property type="molecule type" value="Genomic_DNA"/>
</dbReference>
<dbReference type="InterPro" id="IPR010810">
    <property type="entry name" value="Flagellin_hook_IN_motif"/>
</dbReference>
<evidence type="ECO:0000256" key="4">
    <source>
        <dbReference type="ARBA" id="ARBA00023143"/>
    </source>
</evidence>
<evidence type="ECO:0000256" key="5">
    <source>
        <dbReference type="RuleBase" id="RU362066"/>
    </source>
</evidence>
<evidence type="ECO:0000259" key="8">
    <source>
        <dbReference type="Pfam" id="PF07195"/>
    </source>
</evidence>
<evidence type="ECO:0000256" key="6">
    <source>
        <dbReference type="SAM" id="MobiDB-lite"/>
    </source>
</evidence>
<name>A0A1H4UCQ1_9BRAD</name>
<evidence type="ECO:0000313" key="10">
    <source>
        <dbReference type="Proteomes" id="UP000198992"/>
    </source>
</evidence>
<dbReference type="GO" id="GO:0005576">
    <property type="term" value="C:extracellular region"/>
    <property type="evidence" value="ECO:0007669"/>
    <property type="project" value="UniProtKB-SubCell"/>
</dbReference>
<dbReference type="Pfam" id="PF07196">
    <property type="entry name" value="Flagellin_IN"/>
    <property type="match status" value="1"/>
</dbReference>
<organism evidence="9 10">
    <name type="scientific">Bradyrhizobium erythrophlei</name>
    <dbReference type="NCBI Taxonomy" id="1437360"/>
    <lineage>
        <taxon>Bacteria</taxon>
        <taxon>Pseudomonadati</taxon>
        <taxon>Pseudomonadota</taxon>
        <taxon>Alphaproteobacteria</taxon>
        <taxon>Hyphomicrobiales</taxon>
        <taxon>Nitrobacteraceae</taxon>
        <taxon>Bradyrhizobium</taxon>
    </lineage>
</organism>
<comment type="similarity">
    <text evidence="1 5">Belongs to the FliD family.</text>
</comment>
<gene>
    <name evidence="9" type="ORF">SAMN05444164_2397</name>
</gene>
<comment type="function">
    <text evidence="5">Required for morphogenesis and for the elongation of the flagellar filament by facilitating polymerization of the flagellin monomers at the tip of growing filament. Forms a capping structure, which prevents flagellin subunits (transported through the central channel of the flagellum) from leaking out without polymerization at the distal end.</text>
</comment>
<dbReference type="InterPro" id="IPR040026">
    <property type="entry name" value="FliD"/>
</dbReference>
<evidence type="ECO:0000256" key="3">
    <source>
        <dbReference type="ARBA" id="ARBA00023054"/>
    </source>
</evidence>
<feature type="region of interest" description="Disordered" evidence="6">
    <location>
        <begin position="1"/>
        <end position="29"/>
    </location>
</feature>
<proteinExistence type="inferred from homology"/>
<dbReference type="Proteomes" id="UP000198992">
    <property type="component" value="Unassembled WGS sequence"/>
</dbReference>
<dbReference type="PANTHER" id="PTHR30288:SF0">
    <property type="entry name" value="FLAGELLAR HOOK-ASSOCIATED PROTEIN 2"/>
    <property type="match status" value="1"/>
</dbReference>
<dbReference type="GO" id="GO:0007155">
    <property type="term" value="P:cell adhesion"/>
    <property type="evidence" value="ECO:0007669"/>
    <property type="project" value="InterPro"/>
</dbReference>
<dbReference type="GO" id="GO:0071973">
    <property type="term" value="P:bacterial-type flagellum-dependent cell motility"/>
    <property type="evidence" value="ECO:0007669"/>
    <property type="project" value="TreeGrafter"/>
</dbReference>
<dbReference type="PANTHER" id="PTHR30288">
    <property type="entry name" value="FLAGELLAR CAP/ASSEMBLY PROTEIN FLID"/>
    <property type="match status" value="1"/>
</dbReference>
<feature type="domain" description="Flagellar hook-associated protein 2 C-terminal" evidence="8">
    <location>
        <begin position="254"/>
        <end position="552"/>
    </location>
</feature>
<evidence type="ECO:0000313" key="9">
    <source>
        <dbReference type="EMBL" id="SEC66004.1"/>
    </source>
</evidence>
<comment type="subunit">
    <text evidence="2 5">Homopentamer.</text>
</comment>
<dbReference type="GO" id="GO:0009421">
    <property type="term" value="C:bacterial-type flagellum filament cap"/>
    <property type="evidence" value="ECO:0007669"/>
    <property type="project" value="InterPro"/>
</dbReference>
<evidence type="ECO:0000256" key="2">
    <source>
        <dbReference type="ARBA" id="ARBA00011255"/>
    </source>
</evidence>
<evidence type="ECO:0000259" key="7">
    <source>
        <dbReference type="Pfam" id="PF02465"/>
    </source>
</evidence>
<reference evidence="9 10" key="1">
    <citation type="submission" date="2016-10" db="EMBL/GenBank/DDBJ databases">
        <authorList>
            <person name="de Groot N.N."/>
        </authorList>
    </citation>
    <scope>NUCLEOTIDE SEQUENCE [LARGE SCALE GENOMIC DNA]</scope>
    <source>
        <strain evidence="9 10">MT12</strain>
    </source>
</reference>
<protein>
    <recommendedName>
        <fullName evidence="5">Flagellar hook-associated protein 2</fullName>
        <shortName evidence="5">HAP2</shortName>
    </recommendedName>
    <alternativeName>
        <fullName evidence="5">Flagellar cap protein</fullName>
    </alternativeName>
</protein>
<keyword evidence="5" id="KW-0964">Secreted</keyword>
<keyword evidence="3" id="KW-0175">Coiled coil</keyword>
<sequence>MTVSSATSSTSGATSSSSASSASTVTTTGTTNSASIDWTALIDAEVNAKLTAATTITTKITANQAKVTAYQSLQTELSTLATGLSSLSTSIINSIATNAFATRSATISSTGDVSASSALSMSVNSGSATGDHALQITQLATAQKAIGTPQSSSSTALGYSGTFSLGLAGGSSTAISITSGMSMQDIVDTINAQTSATNVQASIVQVSSGSYEMVLTGTQDAANITYSSTSGDDILNKLGVTDTSGAFTDVLQKAQSAEFTLDGIALTRNTNDISDVLSGVTFDLLQPTPSGTSLNISISTDTSQITSALQTFVTNYNAFRDQVIAQSAQNSDGTAASSAVLFGDSTMRDIMTQLQQVLSGSVGGMTMADLGLSFNQNNELQLDTGTLSTVLTQNLAGVTKLLSAQTTTSSSQLNVVNTGTSPQSFTLDVTVDSTGTLTGASVGGDSSGFSVVGNTIIGNSGTIYAGMAFTYTGSTSQSISVTSSSGLAAQLYQLAQTNSGTGGQLQTMITNLQSRDTDLQSQVSDIQSNAATFKAQLQLQYANYQAAIESANNTLGYLSALLNASSSK</sequence>
<dbReference type="Pfam" id="PF02465">
    <property type="entry name" value="FliD_N"/>
    <property type="match status" value="1"/>
</dbReference>
<keyword evidence="4 5" id="KW-0975">Bacterial flagellum</keyword>
<dbReference type="Pfam" id="PF07195">
    <property type="entry name" value="FliD_C"/>
    <property type="match status" value="1"/>
</dbReference>
<dbReference type="InterPro" id="IPR010809">
    <property type="entry name" value="FliD_C"/>
</dbReference>
<dbReference type="GO" id="GO:0009424">
    <property type="term" value="C:bacterial-type flagellum hook"/>
    <property type="evidence" value="ECO:0007669"/>
    <property type="project" value="UniProtKB-UniRule"/>
</dbReference>
<dbReference type="OrthoDB" id="9812018at2"/>
<dbReference type="InterPro" id="IPR003481">
    <property type="entry name" value="FliD_N"/>
</dbReference>